<dbReference type="AlphaFoldDB" id="A0A0W0VCH4"/>
<protein>
    <recommendedName>
        <fullName evidence="5">Coiled-coil protein</fullName>
    </recommendedName>
</protein>
<dbReference type="EMBL" id="LNYJ01000011">
    <property type="protein sequence ID" value="KTD17815.1"/>
    <property type="molecule type" value="Genomic_DNA"/>
</dbReference>
<feature type="transmembrane region" description="Helical" evidence="2">
    <location>
        <begin position="336"/>
        <end position="354"/>
    </location>
</feature>
<evidence type="ECO:0000256" key="2">
    <source>
        <dbReference type="SAM" id="Phobius"/>
    </source>
</evidence>
<dbReference type="PATRIC" id="fig|456.5.peg.2277"/>
<keyword evidence="2" id="KW-1133">Transmembrane helix</keyword>
<keyword evidence="2" id="KW-0472">Membrane</keyword>
<feature type="transmembrane region" description="Helical" evidence="2">
    <location>
        <begin position="475"/>
        <end position="504"/>
    </location>
</feature>
<dbReference type="RefSeq" id="WP_058471537.1">
    <property type="nucleotide sequence ID" value="NZ_CAAAIC010000001.1"/>
</dbReference>
<proteinExistence type="predicted"/>
<accession>A0A0W0VCH4</accession>
<evidence type="ECO:0000313" key="3">
    <source>
        <dbReference type="EMBL" id="KTD17815.1"/>
    </source>
</evidence>
<organism evidence="3 4">
    <name type="scientific">Legionella jordanis</name>
    <dbReference type="NCBI Taxonomy" id="456"/>
    <lineage>
        <taxon>Bacteria</taxon>
        <taxon>Pseudomonadati</taxon>
        <taxon>Pseudomonadota</taxon>
        <taxon>Gammaproteobacteria</taxon>
        <taxon>Legionellales</taxon>
        <taxon>Legionellaceae</taxon>
        <taxon>Legionella</taxon>
    </lineage>
</organism>
<feature type="transmembrane region" description="Helical" evidence="2">
    <location>
        <begin position="589"/>
        <end position="608"/>
    </location>
</feature>
<name>A0A0W0VCH4_9GAMM</name>
<keyword evidence="1" id="KW-0175">Coiled coil</keyword>
<sequence length="697" mass="78309">MSGSNPVNQTSTLLALGDTLYAALPTGSLDIPAHDYKTFFYQRNEIASLLSYYSAQLNSSNPFMFKYLNEAQKIQQQKQLLFTLYLYSAQAKIDEVEGRTRNLKDHMEGMNKCLQRLRELQPHLNDNREEAQLQQEISTSNGYLAYLGLTMVAPWLVSEIMEFIDPSAKGENAKAASNDRIYEIRAKDGELDGFAEGKKTKVAIEGMSQVNARRLYWVWGGGMLASILELMAFNETLPLDQIGQAQKHLSTPSSMTGTMSWALYYTRFGIQALLLMKHSGPWVNQTESQIPAWDRFKTQWQQRKFAILNDSIWATANLVCFFWLRGVGAMGYAGNVLTALLLLMDLTLTIWRFVEESTKHNVEMQAFETRKEKLLTDISKLDGEIEANKKIYDKLENNEQQQQLKLELEQEIKEAEKKKAILQAELLQFSKVMKQSQTAWKYKKYGLINDTVYAAGLLFAFCIVCSFFFPPAAIAPLAALIMAVGGAALCFSLTIAAAAVGGGLEIAKTKESIREAREDCRSLLQEFKDCADENVRKQLYLEMKALMAQTSYQEALVKHQAIKLLRSVFVDAVIPALVFASLVFMPLGIGLAAMAVGLAVALISHLIISHFEPKKDDYEELKDVKQQVKFESEYNEFVQRLETSDSTLTDKDLTHLFATNENRASRTCGIPSLFGGHGYTKLEPSSNGPDAAIKKQQ</sequence>
<feature type="transmembrane region" description="Helical" evidence="2">
    <location>
        <begin position="305"/>
        <end position="324"/>
    </location>
</feature>
<dbReference type="Proteomes" id="UP000055035">
    <property type="component" value="Unassembled WGS sequence"/>
</dbReference>
<evidence type="ECO:0000256" key="1">
    <source>
        <dbReference type="SAM" id="Coils"/>
    </source>
</evidence>
<reference evidence="3 4" key="1">
    <citation type="submission" date="2015-11" db="EMBL/GenBank/DDBJ databases">
        <title>Genomic analysis of 38 Legionella species identifies large and diverse effector repertoires.</title>
        <authorList>
            <person name="Burstein D."/>
            <person name="Amaro F."/>
            <person name="Zusman T."/>
            <person name="Lifshitz Z."/>
            <person name="Cohen O."/>
            <person name="Gilbert J.A."/>
            <person name="Pupko T."/>
            <person name="Shuman H.A."/>
            <person name="Segal G."/>
        </authorList>
    </citation>
    <scope>NUCLEOTIDE SEQUENCE [LARGE SCALE GENOMIC DNA]</scope>
    <source>
        <strain evidence="3 4">BL-540</strain>
    </source>
</reference>
<feature type="transmembrane region" description="Helical" evidence="2">
    <location>
        <begin position="451"/>
        <end position="469"/>
    </location>
</feature>
<gene>
    <name evidence="3" type="ORF">Ljor_2121</name>
</gene>
<dbReference type="STRING" id="456.Ljor_2121"/>
<feature type="transmembrane region" description="Helical" evidence="2">
    <location>
        <begin position="564"/>
        <end position="583"/>
    </location>
</feature>
<comment type="caution">
    <text evidence="3">The sequence shown here is derived from an EMBL/GenBank/DDBJ whole genome shotgun (WGS) entry which is preliminary data.</text>
</comment>
<keyword evidence="2" id="KW-0812">Transmembrane</keyword>
<evidence type="ECO:0000313" key="4">
    <source>
        <dbReference type="Proteomes" id="UP000055035"/>
    </source>
</evidence>
<feature type="coiled-coil region" evidence="1">
    <location>
        <begin position="364"/>
        <end position="432"/>
    </location>
</feature>
<dbReference type="OrthoDB" id="5648334at2"/>
<feature type="coiled-coil region" evidence="1">
    <location>
        <begin position="506"/>
        <end position="533"/>
    </location>
</feature>
<evidence type="ECO:0008006" key="5">
    <source>
        <dbReference type="Google" id="ProtNLM"/>
    </source>
</evidence>
<keyword evidence="4" id="KW-1185">Reference proteome</keyword>